<organism evidence="1 2">
    <name type="scientific">Yarrowia lipolytica</name>
    <name type="common">Candida lipolytica</name>
    <dbReference type="NCBI Taxonomy" id="4952"/>
    <lineage>
        <taxon>Eukaryota</taxon>
        <taxon>Fungi</taxon>
        <taxon>Dikarya</taxon>
        <taxon>Ascomycota</taxon>
        <taxon>Saccharomycotina</taxon>
        <taxon>Dipodascomycetes</taxon>
        <taxon>Dipodascales</taxon>
        <taxon>Dipodascales incertae sedis</taxon>
        <taxon>Yarrowia</taxon>
    </lineage>
</organism>
<gene>
    <name evidence="1" type="ORF">YALI1_C32850g</name>
</gene>
<evidence type="ECO:0000313" key="1">
    <source>
        <dbReference type="EMBL" id="AOW03328.1"/>
    </source>
</evidence>
<dbReference type="EMBL" id="CP017555">
    <property type="protein sequence ID" value="AOW03328.1"/>
    <property type="molecule type" value="Genomic_DNA"/>
</dbReference>
<reference evidence="1 2" key="1">
    <citation type="journal article" date="2016" name="PLoS ONE">
        <title>Sequence Assembly of Yarrowia lipolytica Strain W29/CLIB89 Shows Transposable Element Diversity.</title>
        <authorList>
            <person name="Magnan C."/>
            <person name="Yu J."/>
            <person name="Chang I."/>
            <person name="Jahn E."/>
            <person name="Kanomata Y."/>
            <person name="Wu J."/>
            <person name="Zeller M."/>
            <person name="Oakes M."/>
            <person name="Baldi P."/>
            <person name="Sandmeyer S."/>
        </authorList>
    </citation>
    <scope>NUCLEOTIDE SEQUENCE [LARGE SCALE GENOMIC DNA]</scope>
    <source>
        <strain evidence="2">CLIB89(W29)</strain>
    </source>
</reference>
<dbReference type="RefSeq" id="XP_068138644.1">
    <property type="nucleotide sequence ID" value="XM_068282543.1"/>
</dbReference>
<dbReference type="VEuPathDB" id="FungiDB:YALI1_C32850g"/>
<name>A0A1D8NCG4_YARLL</name>
<dbReference type="GeneID" id="94583170"/>
<accession>A0A1D8NCG4</accession>
<sequence>MRLSFSASRQLAALAFQLGSSDSRRLLIQEFHPMRLHKGESLKRNFTLEHLRRWLCRCFTDWLFALAAAHAVLKNSQGTEQAQAFQLAKLALGSWHFQLMAVNRTHSHGLTDTWRRRSYSPLC</sequence>
<evidence type="ECO:0000313" key="2">
    <source>
        <dbReference type="Proteomes" id="UP000182444"/>
    </source>
</evidence>
<dbReference type="AlphaFoldDB" id="A0A1D8NCG4"/>
<dbReference type="Proteomes" id="UP000182444">
    <property type="component" value="Chromosome 1C"/>
</dbReference>
<protein>
    <submittedName>
        <fullName evidence="1">Uncharacterized protein</fullName>
    </submittedName>
</protein>
<proteinExistence type="predicted"/>
<dbReference type="VEuPathDB" id="FungiDB:YALI0_B23496g"/>